<dbReference type="AlphaFoldDB" id="A0A834HE82"/>
<dbReference type="InterPro" id="IPR013078">
    <property type="entry name" value="His_Pase_superF_clade-1"/>
</dbReference>
<dbReference type="PANTHER" id="PTHR48100">
    <property type="entry name" value="BROAD-SPECIFICITY PHOSPHATASE YOR283W-RELATED"/>
    <property type="match status" value="1"/>
</dbReference>
<evidence type="ECO:0000256" key="2">
    <source>
        <dbReference type="PIRSR" id="PIRSR613078-2"/>
    </source>
</evidence>
<comment type="similarity">
    <text evidence="1">Belongs to the phosphoglycerate mutase family.</text>
</comment>
<dbReference type="InterPro" id="IPR001345">
    <property type="entry name" value="PG/BPGM_mutase_AS"/>
</dbReference>
<dbReference type="SUPFAM" id="SSF53254">
    <property type="entry name" value="Phosphoglycerate mutase-like"/>
    <property type="match status" value="2"/>
</dbReference>
<dbReference type="InterPro" id="IPR029033">
    <property type="entry name" value="His_PPase_superfam"/>
</dbReference>
<sequence>MLCTAPPPLHLSILHKNPKFFPARATHHNRSSTAPLFTVRSSSSVKEIEKPIENPAVKEGELSSSLRDLAPLPPIRAAKRVVLVRHGQSTWNEEGRIQGSSDFSVLTAKGESQAETSRFMLIDDAFDVCFSSPLIRSKRTAEIIWSARKEDIITDSDLREIDLYSFQTSFVALNSAIRKIFAGVAEFAGYGAALRRRGLLKHEGKAKFGSAFRQWQIDAPNFNIDGHYPVRELWARARNCWTKILTHESRSVLVVAHNAVNQALVATAIGLGTEYFRILLQSNCGVSVLDFTPRIEGGSPYICLNRLNQTPNSPVAGSSAGRKASKRMVFVCHGSSEGSSEARIPCTGDMPMNMLGIIQSQKTAELLLDLKVSAIVSSPKVASVETANVISQVQEAADCLGADCVPRYVELKQMQDLDVGNILQQSKKASDSSWLNGYEAEVKTAIWVQLGQAWKSLLEELSSESEVENIVVAVGHPVAHIALMGHCLNLTKEWMGSFHLDAGSISVIDFPDGPAGRGVIRCINYTAHLGRWSIPITRSVTDDEAF</sequence>
<evidence type="ECO:0000313" key="4">
    <source>
        <dbReference type="Proteomes" id="UP000626092"/>
    </source>
</evidence>
<dbReference type="EMBL" id="WJXA01000001">
    <property type="protein sequence ID" value="KAF7152896.1"/>
    <property type="molecule type" value="Genomic_DNA"/>
</dbReference>
<dbReference type="Gene3D" id="3.40.50.1240">
    <property type="entry name" value="Phosphoglycerate mutase-like"/>
    <property type="match status" value="2"/>
</dbReference>
<organism evidence="3 4">
    <name type="scientific">Rhododendron simsii</name>
    <name type="common">Sims's rhododendron</name>
    <dbReference type="NCBI Taxonomy" id="118357"/>
    <lineage>
        <taxon>Eukaryota</taxon>
        <taxon>Viridiplantae</taxon>
        <taxon>Streptophyta</taxon>
        <taxon>Embryophyta</taxon>
        <taxon>Tracheophyta</taxon>
        <taxon>Spermatophyta</taxon>
        <taxon>Magnoliopsida</taxon>
        <taxon>eudicotyledons</taxon>
        <taxon>Gunneridae</taxon>
        <taxon>Pentapetalae</taxon>
        <taxon>asterids</taxon>
        <taxon>Ericales</taxon>
        <taxon>Ericaceae</taxon>
        <taxon>Ericoideae</taxon>
        <taxon>Rhodoreae</taxon>
        <taxon>Rhododendron</taxon>
    </lineage>
</organism>
<protein>
    <recommendedName>
        <fullName evidence="5">2-carboxy-D-arabinitol-1-phosphatase</fullName>
    </recommendedName>
</protein>
<dbReference type="CDD" id="cd07067">
    <property type="entry name" value="HP_PGM_like"/>
    <property type="match status" value="1"/>
</dbReference>
<dbReference type="PANTHER" id="PTHR48100:SF10">
    <property type="entry name" value="2-CARBOXY-D-ARABINITOL-1-PHOSPHATASE-RELATED"/>
    <property type="match status" value="1"/>
</dbReference>
<dbReference type="Pfam" id="PF00300">
    <property type="entry name" value="His_Phos_1"/>
    <property type="match status" value="3"/>
</dbReference>
<comment type="caution">
    <text evidence="3">The sequence shown here is derived from an EMBL/GenBank/DDBJ whole genome shotgun (WGS) entry which is preliminary data.</text>
</comment>
<dbReference type="PROSITE" id="PS00175">
    <property type="entry name" value="PG_MUTASE"/>
    <property type="match status" value="1"/>
</dbReference>
<keyword evidence="4" id="KW-1185">Reference proteome</keyword>
<name>A0A834HE82_RHOSS</name>
<dbReference type="SMART" id="SM00855">
    <property type="entry name" value="PGAM"/>
    <property type="match status" value="2"/>
</dbReference>
<dbReference type="Proteomes" id="UP000626092">
    <property type="component" value="Unassembled WGS sequence"/>
</dbReference>
<feature type="binding site" evidence="2">
    <location>
        <position position="136"/>
    </location>
    <ligand>
        <name>substrate</name>
    </ligand>
</feature>
<dbReference type="OrthoDB" id="354304at2759"/>
<accession>A0A834HE82</accession>
<dbReference type="InterPro" id="IPR050275">
    <property type="entry name" value="PGM_Phosphatase"/>
</dbReference>
<evidence type="ECO:0008006" key="5">
    <source>
        <dbReference type="Google" id="ProtNLM"/>
    </source>
</evidence>
<evidence type="ECO:0000256" key="1">
    <source>
        <dbReference type="ARBA" id="ARBA00038362"/>
    </source>
</evidence>
<dbReference type="GO" id="GO:0016791">
    <property type="term" value="F:phosphatase activity"/>
    <property type="evidence" value="ECO:0007669"/>
    <property type="project" value="TreeGrafter"/>
</dbReference>
<reference evidence="3" key="1">
    <citation type="submission" date="2019-11" db="EMBL/GenBank/DDBJ databases">
        <authorList>
            <person name="Liu Y."/>
            <person name="Hou J."/>
            <person name="Li T.-Q."/>
            <person name="Guan C.-H."/>
            <person name="Wu X."/>
            <person name="Wu H.-Z."/>
            <person name="Ling F."/>
            <person name="Zhang R."/>
            <person name="Shi X.-G."/>
            <person name="Ren J.-P."/>
            <person name="Chen E.-F."/>
            <person name="Sun J.-M."/>
        </authorList>
    </citation>
    <scope>NUCLEOTIDE SEQUENCE</scope>
    <source>
        <strain evidence="3">Adult_tree_wgs_1</strain>
        <tissue evidence="3">Leaves</tissue>
    </source>
</reference>
<proteinExistence type="inferred from homology"/>
<gene>
    <name evidence="3" type="ORF">RHSIM_Rhsim01G0207700</name>
</gene>
<evidence type="ECO:0000313" key="3">
    <source>
        <dbReference type="EMBL" id="KAF7152896.1"/>
    </source>
</evidence>
<dbReference type="FunFam" id="3.40.50.1240:FF:000028">
    <property type="entry name" value="Putative 2-carboxy-D-arabinitol-1-phosphatase"/>
    <property type="match status" value="1"/>
</dbReference>
<feature type="binding site" evidence="2">
    <location>
        <begin position="85"/>
        <end position="92"/>
    </location>
    <ligand>
        <name>substrate</name>
    </ligand>
</feature>